<name>A0A0S4JAR3_BODSA</name>
<dbReference type="AlphaFoldDB" id="A0A0S4JAR3"/>
<feature type="compositionally biased region" description="Polar residues" evidence="1">
    <location>
        <begin position="72"/>
        <end position="86"/>
    </location>
</feature>
<reference evidence="3" key="1">
    <citation type="submission" date="2015-09" db="EMBL/GenBank/DDBJ databases">
        <authorList>
            <consortium name="Pathogen Informatics"/>
        </authorList>
    </citation>
    <scope>NUCLEOTIDE SEQUENCE [LARGE SCALE GENOMIC DNA]</scope>
    <source>
        <strain evidence="3">Lake Konstanz</strain>
    </source>
</reference>
<feature type="compositionally biased region" description="Polar residues" evidence="1">
    <location>
        <begin position="177"/>
        <end position="200"/>
    </location>
</feature>
<keyword evidence="3" id="KW-1185">Reference proteome</keyword>
<evidence type="ECO:0000313" key="3">
    <source>
        <dbReference type="Proteomes" id="UP000051952"/>
    </source>
</evidence>
<dbReference type="SUPFAM" id="SSF56399">
    <property type="entry name" value="ADP-ribosylation"/>
    <property type="match status" value="1"/>
</dbReference>
<feature type="region of interest" description="Disordered" evidence="1">
    <location>
        <begin position="71"/>
        <end position="111"/>
    </location>
</feature>
<feature type="compositionally biased region" description="Low complexity" evidence="1">
    <location>
        <begin position="160"/>
        <end position="172"/>
    </location>
</feature>
<organism evidence="2 3">
    <name type="scientific">Bodo saltans</name>
    <name type="common">Flagellated protozoan</name>
    <dbReference type="NCBI Taxonomy" id="75058"/>
    <lineage>
        <taxon>Eukaryota</taxon>
        <taxon>Discoba</taxon>
        <taxon>Euglenozoa</taxon>
        <taxon>Kinetoplastea</taxon>
        <taxon>Metakinetoplastina</taxon>
        <taxon>Eubodonida</taxon>
        <taxon>Bodonidae</taxon>
        <taxon>Bodo</taxon>
    </lineage>
</organism>
<evidence type="ECO:0000313" key="2">
    <source>
        <dbReference type="EMBL" id="CUG87284.1"/>
    </source>
</evidence>
<evidence type="ECO:0000256" key="1">
    <source>
        <dbReference type="SAM" id="MobiDB-lite"/>
    </source>
</evidence>
<evidence type="ECO:0008006" key="4">
    <source>
        <dbReference type="Google" id="ProtNLM"/>
    </source>
</evidence>
<accession>A0A0S4JAR3</accession>
<feature type="compositionally biased region" description="Low complexity" evidence="1">
    <location>
        <begin position="202"/>
        <end position="213"/>
    </location>
</feature>
<feature type="compositionally biased region" description="Low complexity" evidence="1">
    <location>
        <begin position="90"/>
        <end position="111"/>
    </location>
</feature>
<protein>
    <recommendedName>
        <fullName evidence="4">Poly [ADP-ribose] polymerase</fullName>
    </recommendedName>
</protein>
<dbReference type="Gene3D" id="3.90.228.10">
    <property type="match status" value="1"/>
</dbReference>
<dbReference type="EMBL" id="CYKH01001486">
    <property type="protein sequence ID" value="CUG87284.1"/>
    <property type="molecule type" value="Genomic_DNA"/>
</dbReference>
<dbReference type="Proteomes" id="UP000051952">
    <property type="component" value="Unassembled WGS sequence"/>
</dbReference>
<gene>
    <name evidence="2" type="ORF">BSAL_09450</name>
</gene>
<sequence>MRASGLTKVEVQYCIEGCNNISNKNVYIFLESVRKIRAVLGSNAPPVAAVVHALIKSNGDVDNVILTLKVPKSSSGTSPSHPQRTTGAELAPSGASASGSPQSAPASLQPANSSFRWSTQVATIQEVLSKNAPEVDIIVDALDQSGGNVNEAVWALSESHSASSAGSPHPSAVEQPVPTTWPSPLSGVSSGDSGSRQQATDAALASSGASASSPHTQAPPSPPLSNTRDDVKTLWSSLLDFAKLDPVIRSLGWGRKKDEMYLSRSITDANDPCYQFVVQQTRDNFVDVHRIDRIVMVGLPADTIDTFDSTHKREGMKIARNKILQTQMTSDPACKSALDRLKQSCIPCIPDDEFKSLIVLGWHGTPIQHVEELCRDGPRSLRTTDSGYFGTGSYFALEALYASKYAGESGEMALVLFAISVTQVKPITVENDYRDVEDPAKPGCHGFSKFCSGDAQLSIALARLCDAHFIPVKYYGKVHPRTGKPTLHDVHYQAVDEHSGLAEAHELVIHDHKRCVPLAIVYFNKHLHHSQH</sequence>
<feature type="region of interest" description="Disordered" evidence="1">
    <location>
        <begin position="160"/>
        <end position="229"/>
    </location>
</feature>
<dbReference type="VEuPathDB" id="TriTrypDB:BSAL_09450"/>
<proteinExistence type="predicted"/>